<dbReference type="PANTHER" id="PTHR33164:SF89">
    <property type="entry name" value="MARR FAMILY REGULATORY PROTEIN"/>
    <property type="match status" value="1"/>
</dbReference>
<keyword evidence="3" id="KW-1185">Reference proteome</keyword>
<dbReference type="KEGG" id="hba:Hbal_0355"/>
<proteinExistence type="predicted"/>
<dbReference type="InterPro" id="IPR036388">
    <property type="entry name" value="WH-like_DNA-bd_sf"/>
</dbReference>
<dbReference type="SMART" id="SM00347">
    <property type="entry name" value="HTH_MARR"/>
    <property type="match status" value="1"/>
</dbReference>
<name>C6XMB4_HIRBI</name>
<protein>
    <submittedName>
        <fullName evidence="2">Transcriptional regulator, MarR family</fullName>
    </submittedName>
</protein>
<dbReference type="AlphaFoldDB" id="C6XMB4"/>
<dbReference type="SUPFAM" id="SSF46785">
    <property type="entry name" value="Winged helix' DNA-binding domain"/>
    <property type="match status" value="1"/>
</dbReference>
<evidence type="ECO:0000259" key="1">
    <source>
        <dbReference type="PROSITE" id="PS50995"/>
    </source>
</evidence>
<dbReference type="Gene3D" id="1.10.10.10">
    <property type="entry name" value="Winged helix-like DNA-binding domain superfamily/Winged helix DNA-binding domain"/>
    <property type="match status" value="1"/>
</dbReference>
<dbReference type="Proteomes" id="UP000002745">
    <property type="component" value="Chromosome"/>
</dbReference>
<sequence>MDLSQTAQMLEATARAIYKERGPNAMHPGQWSVLRFLAGADEKASDLNGVAKYLGVTAGPASRALAALEEKGLVIGEVRLDDRRKRRMRLSKSGIAALENDPIKRVETILKDLPQDQQTVFEATLKHLHTKLIED</sequence>
<dbReference type="Pfam" id="PF12802">
    <property type="entry name" value="MarR_2"/>
    <property type="match status" value="1"/>
</dbReference>
<dbReference type="eggNOG" id="COG1846">
    <property type="taxonomic scope" value="Bacteria"/>
</dbReference>
<gene>
    <name evidence="2" type="ordered locus">Hbal_0355</name>
</gene>
<dbReference type="EMBL" id="CP001678">
    <property type="protein sequence ID" value="ACT58057.1"/>
    <property type="molecule type" value="Genomic_DNA"/>
</dbReference>
<feature type="domain" description="HTH marR-type" evidence="1">
    <location>
        <begin position="1"/>
        <end position="130"/>
    </location>
</feature>
<evidence type="ECO:0000313" key="3">
    <source>
        <dbReference type="Proteomes" id="UP000002745"/>
    </source>
</evidence>
<dbReference type="GO" id="GO:0003700">
    <property type="term" value="F:DNA-binding transcription factor activity"/>
    <property type="evidence" value="ECO:0007669"/>
    <property type="project" value="InterPro"/>
</dbReference>
<dbReference type="InterPro" id="IPR000835">
    <property type="entry name" value="HTH_MarR-typ"/>
</dbReference>
<evidence type="ECO:0000313" key="2">
    <source>
        <dbReference type="EMBL" id="ACT58057.1"/>
    </source>
</evidence>
<reference evidence="3" key="1">
    <citation type="journal article" date="2011" name="J. Bacteriol.">
        <title>Genome sequences of eight morphologically diverse alphaproteobacteria.</title>
        <authorList>
            <consortium name="US DOE Joint Genome Institute"/>
            <person name="Brown P.J."/>
            <person name="Kysela D.T."/>
            <person name="Buechlein A."/>
            <person name="Hemmerich C."/>
            <person name="Brun Y.V."/>
        </authorList>
    </citation>
    <scope>NUCLEOTIDE SEQUENCE [LARGE SCALE GENOMIC DNA]</scope>
    <source>
        <strain evidence="3">ATCC 49814 / DSM 5838 / IFAM 1418</strain>
    </source>
</reference>
<dbReference type="InterPro" id="IPR039422">
    <property type="entry name" value="MarR/SlyA-like"/>
</dbReference>
<dbReference type="GO" id="GO:0006950">
    <property type="term" value="P:response to stress"/>
    <property type="evidence" value="ECO:0007669"/>
    <property type="project" value="TreeGrafter"/>
</dbReference>
<dbReference type="RefSeq" id="WP_015826207.1">
    <property type="nucleotide sequence ID" value="NC_012982.1"/>
</dbReference>
<dbReference type="PROSITE" id="PS50995">
    <property type="entry name" value="HTH_MARR_2"/>
    <property type="match status" value="1"/>
</dbReference>
<dbReference type="HOGENOM" id="CLU_1882901_0_0_5"/>
<dbReference type="InterPro" id="IPR036390">
    <property type="entry name" value="WH_DNA-bd_sf"/>
</dbReference>
<organism evidence="2 3">
    <name type="scientific">Hirschia baltica (strain ATCC 49814 / DSM 5838 / IFAM 1418)</name>
    <dbReference type="NCBI Taxonomy" id="582402"/>
    <lineage>
        <taxon>Bacteria</taxon>
        <taxon>Pseudomonadati</taxon>
        <taxon>Pseudomonadota</taxon>
        <taxon>Alphaproteobacteria</taxon>
        <taxon>Hyphomonadales</taxon>
        <taxon>Hyphomonadaceae</taxon>
        <taxon>Hirschia</taxon>
    </lineage>
</organism>
<dbReference type="PANTHER" id="PTHR33164">
    <property type="entry name" value="TRANSCRIPTIONAL REGULATOR, MARR FAMILY"/>
    <property type="match status" value="1"/>
</dbReference>
<accession>C6XMB4</accession>